<evidence type="ECO:0000256" key="1">
    <source>
        <dbReference type="SAM" id="MobiDB-lite"/>
    </source>
</evidence>
<protein>
    <submittedName>
        <fullName evidence="2">Uncharacterized protein</fullName>
    </submittedName>
</protein>
<feature type="compositionally biased region" description="Acidic residues" evidence="1">
    <location>
        <begin position="11"/>
        <end position="59"/>
    </location>
</feature>
<feature type="region of interest" description="Disordered" evidence="1">
    <location>
        <begin position="176"/>
        <end position="290"/>
    </location>
</feature>
<gene>
    <name evidence="2" type="ORF">BBN63_02650</name>
</gene>
<evidence type="ECO:0000313" key="2">
    <source>
        <dbReference type="EMBL" id="AQU65312.1"/>
    </source>
</evidence>
<dbReference type="EMBL" id="CP018047">
    <property type="protein sequence ID" value="AQU65312.1"/>
    <property type="molecule type" value="Genomic_DNA"/>
</dbReference>
<keyword evidence="3" id="KW-1185">Reference proteome</keyword>
<feature type="compositionally biased region" description="Basic residues" evidence="1">
    <location>
        <begin position="280"/>
        <end position="290"/>
    </location>
</feature>
<feature type="compositionally biased region" description="Basic and acidic residues" evidence="1">
    <location>
        <begin position="1"/>
        <end position="10"/>
    </location>
</feature>
<dbReference type="Gene3D" id="1.10.287.700">
    <property type="entry name" value="Helix hairpin bin"/>
    <property type="match status" value="1"/>
</dbReference>
<accession>A0A1U9QM30</accession>
<feature type="compositionally biased region" description="Basic and acidic residues" evidence="1">
    <location>
        <begin position="259"/>
        <end position="278"/>
    </location>
</feature>
<feature type="compositionally biased region" description="Basic residues" evidence="1">
    <location>
        <begin position="246"/>
        <end position="258"/>
    </location>
</feature>
<evidence type="ECO:0000313" key="3">
    <source>
        <dbReference type="Proteomes" id="UP000189677"/>
    </source>
</evidence>
<dbReference type="RefSeq" id="WP_078073814.1">
    <property type="nucleotide sequence ID" value="NZ_CP018047.1"/>
</dbReference>
<dbReference type="AlphaFoldDB" id="A0A1U9QM30"/>
<sequence length="290" mass="30613">MPQSDKGRDEYDQEEFDGETTEETEDAEDTEDSDDAEDTEDAEVVAAEEEPDDYAEGEVVEQGPPDVYLDVPVLNIEEIQLNVQDLRAHVSLQAEVLDLVKLNVGADVTLGSVDLDIKGVEAQAQLKVRLHNVATIVNRVLTTIDRNPEILEQLSRGLGEAVEEVGTGAGGAVKEIGKGTGDAAESVGRGAGAAAENVGEGAGKAVEDVGEGADEAVKDVGGSAGDSIEAVGKSTGEAVTSDSAGKAHKAHKRTRRHVKDSGSRRRGDGSGEQRDGRNARTARRRDAYKR</sequence>
<dbReference type="Proteomes" id="UP000189677">
    <property type="component" value="Chromosome"/>
</dbReference>
<name>A0A1U9QM30_STRNV</name>
<proteinExistence type="predicted"/>
<dbReference type="KEGG" id="snw:BBN63_02650"/>
<reference evidence="2 3" key="1">
    <citation type="submission" date="2016-11" db="EMBL/GenBank/DDBJ databases">
        <title>Complete genome sequence of Streptomyces niveus SCSIO 3406.</title>
        <authorList>
            <person name="Zhu Q."/>
            <person name="Cheng W."/>
            <person name="Song Y."/>
            <person name="Li Q."/>
            <person name="Ju J."/>
        </authorList>
    </citation>
    <scope>NUCLEOTIDE SEQUENCE [LARGE SCALE GENOMIC DNA]</scope>
    <source>
        <strain evidence="2 3">SCSIO 3406</strain>
    </source>
</reference>
<organism evidence="2 3">
    <name type="scientific">Streptomyces niveus</name>
    <name type="common">Streptomyces spheroides</name>
    <dbReference type="NCBI Taxonomy" id="193462"/>
    <lineage>
        <taxon>Bacteria</taxon>
        <taxon>Bacillati</taxon>
        <taxon>Actinomycetota</taxon>
        <taxon>Actinomycetes</taxon>
        <taxon>Kitasatosporales</taxon>
        <taxon>Streptomycetaceae</taxon>
        <taxon>Streptomyces</taxon>
    </lineage>
</organism>
<feature type="region of interest" description="Disordered" evidence="1">
    <location>
        <begin position="1"/>
        <end position="64"/>
    </location>
</feature>